<dbReference type="EMBL" id="LR796258">
    <property type="protein sequence ID" value="CAB4132123.1"/>
    <property type="molecule type" value="Genomic_DNA"/>
</dbReference>
<organism evidence="1">
    <name type="scientific">uncultured Caudovirales phage</name>
    <dbReference type="NCBI Taxonomy" id="2100421"/>
    <lineage>
        <taxon>Viruses</taxon>
        <taxon>Duplodnaviria</taxon>
        <taxon>Heunggongvirae</taxon>
        <taxon>Uroviricota</taxon>
        <taxon>Caudoviricetes</taxon>
        <taxon>Peduoviridae</taxon>
        <taxon>Maltschvirus</taxon>
        <taxon>Maltschvirus maltsch</taxon>
    </lineage>
</organism>
<sequence length="78" mass="8745">MTKTAFDWLKASRGYREERITRSRILEAVQADTQYGLCCSCGRESEDYVEPDACGYTCSSCGRDAVFGYQEILIEVAA</sequence>
<protein>
    <submittedName>
        <fullName evidence="1">Uncharacterized protein</fullName>
    </submittedName>
</protein>
<accession>A0A6J5LFT8</accession>
<proteinExistence type="predicted"/>
<name>A0A6J5LFT8_9CAUD</name>
<reference evidence="1" key="1">
    <citation type="submission" date="2020-04" db="EMBL/GenBank/DDBJ databases">
        <authorList>
            <person name="Chiriac C."/>
            <person name="Salcher M."/>
            <person name="Ghai R."/>
            <person name="Kavagutti S V."/>
        </authorList>
    </citation>
    <scope>NUCLEOTIDE SEQUENCE</scope>
</reference>
<gene>
    <name evidence="1" type="ORF">UFOVP134_36</name>
</gene>
<evidence type="ECO:0000313" key="1">
    <source>
        <dbReference type="EMBL" id="CAB4132123.1"/>
    </source>
</evidence>